<accession>A0A1B8GFQ9</accession>
<name>A0A1B8GFQ9_9PEZI</name>
<dbReference type="GO" id="GO:0004029">
    <property type="term" value="F:aldehyde dehydrogenase (NAD+) activity"/>
    <property type="evidence" value="ECO:0007669"/>
    <property type="project" value="TreeGrafter"/>
</dbReference>
<dbReference type="EMBL" id="KV460242">
    <property type="protein sequence ID" value="OBT94643.1"/>
    <property type="molecule type" value="Genomic_DNA"/>
</dbReference>
<evidence type="ECO:0000313" key="3">
    <source>
        <dbReference type="Proteomes" id="UP000091956"/>
    </source>
</evidence>
<evidence type="ECO:0000313" key="2">
    <source>
        <dbReference type="EMBL" id="OBT94643.1"/>
    </source>
</evidence>
<proteinExistence type="predicted"/>
<dbReference type="Proteomes" id="UP000091956">
    <property type="component" value="Unassembled WGS sequence"/>
</dbReference>
<dbReference type="AlphaFoldDB" id="A0A1B8GFQ9"/>
<dbReference type="GeneID" id="28841369"/>
<dbReference type="PANTHER" id="PTHR48079:SF6">
    <property type="entry name" value="NAD(P)-BINDING DOMAIN-CONTAINING PROTEIN-RELATED"/>
    <property type="match status" value="1"/>
</dbReference>
<dbReference type="GO" id="GO:0005737">
    <property type="term" value="C:cytoplasm"/>
    <property type="evidence" value="ECO:0007669"/>
    <property type="project" value="TreeGrafter"/>
</dbReference>
<keyword evidence="3" id="KW-1185">Reference proteome</keyword>
<reference evidence="2 3" key="1">
    <citation type="submission" date="2016-03" db="EMBL/GenBank/DDBJ databases">
        <title>Comparative genomics of Pseudogymnoascus destructans, the fungus causing white-nose syndrome of bats.</title>
        <authorList>
            <person name="Palmer J.M."/>
            <person name="Drees K.P."/>
            <person name="Foster J.T."/>
            <person name="Lindner D.L."/>
        </authorList>
    </citation>
    <scope>NUCLEOTIDE SEQUENCE [LARGE SCALE GENOMIC DNA]</scope>
    <source>
        <strain evidence="2 3">UAMH 10579</strain>
    </source>
</reference>
<gene>
    <name evidence="2" type="ORF">VE01_07983</name>
</gene>
<protein>
    <recommendedName>
        <fullName evidence="1">NAD(P)-binding domain-containing protein</fullName>
    </recommendedName>
</protein>
<dbReference type="Pfam" id="PF13460">
    <property type="entry name" value="NAD_binding_10"/>
    <property type="match status" value="1"/>
</dbReference>
<dbReference type="InterPro" id="IPR016040">
    <property type="entry name" value="NAD(P)-bd_dom"/>
</dbReference>
<dbReference type="STRING" id="342668.A0A1B8GFQ9"/>
<dbReference type="InterPro" id="IPR036291">
    <property type="entry name" value="NAD(P)-bd_dom_sf"/>
</dbReference>
<sequence length="330" mass="36237">MPSILLLGATGCVGSHLVIALKKEYPTFPVTAYLRNKSIEKYLYETAGVQKIVYGTFEETEKLAALAKDHDIVINVGSSFDPVLTRAILAGLNQRPAGVKSTLIHMSGAGNFVDTESNTGIANPNCKVWNDSNVKDMELINSGMLNGAPDEVILNAGKEGKIGTYILFPTALYGRSTGPVKSPGVIQSLMIRQAKELGYVPYIGDGTVRFNTMHVLDIIPPLLRMIDLSLQEETPQGSVYERCYIIGANLNRWIELSAKFAEVFHARGLIPSPIPKSIKREDVDDGGELAMLMSRDQLFLSERAEKTLGYKPTQKPLVEDLQTALEYFDL</sequence>
<dbReference type="PANTHER" id="PTHR48079">
    <property type="entry name" value="PROTEIN YEEZ"/>
    <property type="match status" value="1"/>
</dbReference>
<dbReference type="SUPFAM" id="SSF51735">
    <property type="entry name" value="NAD(P)-binding Rossmann-fold domains"/>
    <property type="match status" value="1"/>
</dbReference>
<feature type="domain" description="NAD(P)-binding" evidence="1">
    <location>
        <begin position="8"/>
        <end position="100"/>
    </location>
</feature>
<organism evidence="2 3">
    <name type="scientific">Pseudogymnoascus verrucosus</name>
    <dbReference type="NCBI Taxonomy" id="342668"/>
    <lineage>
        <taxon>Eukaryota</taxon>
        <taxon>Fungi</taxon>
        <taxon>Dikarya</taxon>
        <taxon>Ascomycota</taxon>
        <taxon>Pezizomycotina</taxon>
        <taxon>Leotiomycetes</taxon>
        <taxon>Thelebolales</taxon>
        <taxon>Thelebolaceae</taxon>
        <taxon>Pseudogymnoascus</taxon>
    </lineage>
</organism>
<dbReference type="RefSeq" id="XP_018128376.1">
    <property type="nucleotide sequence ID" value="XM_018277411.2"/>
</dbReference>
<dbReference type="InterPro" id="IPR051783">
    <property type="entry name" value="NAD(P)-dependent_oxidoreduct"/>
</dbReference>
<evidence type="ECO:0000259" key="1">
    <source>
        <dbReference type="Pfam" id="PF13460"/>
    </source>
</evidence>
<dbReference type="Gene3D" id="3.40.50.720">
    <property type="entry name" value="NAD(P)-binding Rossmann-like Domain"/>
    <property type="match status" value="1"/>
</dbReference>
<reference evidence="3" key="2">
    <citation type="journal article" date="2018" name="Nat. Commun.">
        <title>Extreme sensitivity to ultraviolet light in the fungal pathogen causing white-nose syndrome of bats.</title>
        <authorList>
            <person name="Palmer J.M."/>
            <person name="Drees K.P."/>
            <person name="Foster J.T."/>
            <person name="Lindner D.L."/>
        </authorList>
    </citation>
    <scope>NUCLEOTIDE SEQUENCE [LARGE SCALE GENOMIC DNA]</scope>
    <source>
        <strain evidence="3">UAMH 10579</strain>
    </source>
</reference>